<comment type="caution">
    <text evidence="7">The sequence shown here is derived from an EMBL/GenBank/DDBJ whole genome shotgun (WGS) entry which is preliminary data.</text>
</comment>
<evidence type="ECO:0000313" key="7">
    <source>
        <dbReference type="EMBL" id="MFB9886291.1"/>
    </source>
</evidence>
<evidence type="ECO:0000259" key="6">
    <source>
        <dbReference type="PROSITE" id="PS50949"/>
    </source>
</evidence>
<dbReference type="RefSeq" id="WP_051527446.1">
    <property type="nucleotide sequence ID" value="NZ_JAUESS010000011.1"/>
</dbReference>
<evidence type="ECO:0000256" key="2">
    <source>
        <dbReference type="ARBA" id="ARBA00022898"/>
    </source>
</evidence>
<keyword evidence="4" id="KW-0238">DNA-binding</keyword>
<keyword evidence="8" id="KW-1185">Reference proteome</keyword>
<dbReference type="InterPro" id="IPR015424">
    <property type="entry name" value="PyrdxlP-dep_Trfase"/>
</dbReference>
<proteinExistence type="inferred from homology"/>
<dbReference type="Pfam" id="PF00392">
    <property type="entry name" value="GntR"/>
    <property type="match status" value="1"/>
</dbReference>
<dbReference type="InterPro" id="IPR051446">
    <property type="entry name" value="HTH_trans_reg/aminotransferase"/>
</dbReference>
<evidence type="ECO:0000256" key="5">
    <source>
        <dbReference type="ARBA" id="ARBA00023163"/>
    </source>
</evidence>
<evidence type="ECO:0000256" key="1">
    <source>
        <dbReference type="ARBA" id="ARBA00005384"/>
    </source>
</evidence>
<dbReference type="GO" id="GO:0008483">
    <property type="term" value="F:transaminase activity"/>
    <property type="evidence" value="ECO:0007669"/>
    <property type="project" value="UniProtKB-KW"/>
</dbReference>
<dbReference type="CDD" id="cd00609">
    <property type="entry name" value="AAT_like"/>
    <property type="match status" value="1"/>
</dbReference>
<keyword evidence="3" id="KW-0805">Transcription regulation</keyword>
<dbReference type="Gene3D" id="1.10.10.10">
    <property type="entry name" value="Winged helix-like DNA-binding domain superfamily/Winged helix DNA-binding domain"/>
    <property type="match status" value="1"/>
</dbReference>
<sequence length="452" mass="49806">MAPTLAERLFTTLQQQLHAGHWLPGQRLPSIRQLAQQEGISTYTVADVYDRLVAASLIEARRGEGFFACHANQHGAHSALPPPRLDAFWLIDSRFHPDSDAAQPGSGWLPDSWYDQDALHKALRQLARQPLQLGYGETAGWLPLRQQLASQLQEQGIPAQADTLLLTQGASQALSLIVLALISPGQKVLVDEPGYTNLLGLLHQVGAEVIGVPWTAEGPDCQALARLLAQHQPKAFFTNSRLHNPSGASYSQACAHRVLQLAEQYDCWLIEDDVAAALAPPGSPTLAALDQLQRVIYLSSLSKSLAPGLRLGYLCAHPALYAALLQSKLNLSLTSSTLNEQLASLLLADGRQRHRLTQLRERLLAANLHARQGFQRLGWRLFAEPAASCFVWVELPAHLGDALSLCEDALQQGWLLTPGTLFYPQRRPSRWLRFNVAYCDTALFEYLARYAP</sequence>
<dbReference type="InterPro" id="IPR004839">
    <property type="entry name" value="Aminotransferase_I/II_large"/>
</dbReference>
<name>A0ABV5ZDP3_9GAMM</name>
<keyword evidence="7" id="KW-0808">Transferase</keyword>
<dbReference type="InterPro" id="IPR000524">
    <property type="entry name" value="Tscrpt_reg_HTH_GntR"/>
</dbReference>
<dbReference type="CDD" id="cd07377">
    <property type="entry name" value="WHTH_GntR"/>
    <property type="match status" value="1"/>
</dbReference>
<evidence type="ECO:0000256" key="4">
    <source>
        <dbReference type="ARBA" id="ARBA00023125"/>
    </source>
</evidence>
<keyword evidence="2" id="KW-0663">Pyridoxal phosphate</keyword>
<dbReference type="SMART" id="SM00345">
    <property type="entry name" value="HTH_GNTR"/>
    <property type="match status" value="1"/>
</dbReference>
<organism evidence="7 8">
    <name type="scientific">Balneatrix alpica</name>
    <dbReference type="NCBI Taxonomy" id="75684"/>
    <lineage>
        <taxon>Bacteria</taxon>
        <taxon>Pseudomonadati</taxon>
        <taxon>Pseudomonadota</taxon>
        <taxon>Gammaproteobacteria</taxon>
        <taxon>Oceanospirillales</taxon>
        <taxon>Balneatrichaceae</taxon>
        <taxon>Balneatrix</taxon>
    </lineage>
</organism>
<gene>
    <name evidence="7" type="ORF">ACFFLH_07720</name>
</gene>
<dbReference type="InterPro" id="IPR036388">
    <property type="entry name" value="WH-like_DNA-bd_sf"/>
</dbReference>
<evidence type="ECO:0000313" key="8">
    <source>
        <dbReference type="Proteomes" id="UP001589628"/>
    </source>
</evidence>
<reference evidence="7 8" key="1">
    <citation type="submission" date="2024-09" db="EMBL/GenBank/DDBJ databases">
        <authorList>
            <person name="Sun Q."/>
            <person name="Mori K."/>
        </authorList>
    </citation>
    <scope>NUCLEOTIDE SEQUENCE [LARGE SCALE GENOMIC DNA]</scope>
    <source>
        <strain evidence="7 8">ATCC 51285</strain>
    </source>
</reference>
<keyword evidence="5" id="KW-0804">Transcription</keyword>
<dbReference type="Proteomes" id="UP001589628">
    <property type="component" value="Unassembled WGS sequence"/>
</dbReference>
<dbReference type="SUPFAM" id="SSF46785">
    <property type="entry name" value="Winged helix' DNA-binding domain"/>
    <property type="match status" value="1"/>
</dbReference>
<dbReference type="SUPFAM" id="SSF53383">
    <property type="entry name" value="PLP-dependent transferases"/>
    <property type="match status" value="1"/>
</dbReference>
<dbReference type="InterPro" id="IPR015421">
    <property type="entry name" value="PyrdxlP-dep_Trfase_major"/>
</dbReference>
<dbReference type="PROSITE" id="PS50949">
    <property type="entry name" value="HTH_GNTR"/>
    <property type="match status" value="1"/>
</dbReference>
<dbReference type="EMBL" id="JBHLZN010000002">
    <property type="protein sequence ID" value="MFB9886291.1"/>
    <property type="molecule type" value="Genomic_DNA"/>
</dbReference>
<dbReference type="PANTHER" id="PTHR46577">
    <property type="entry name" value="HTH-TYPE TRANSCRIPTIONAL REGULATORY PROTEIN GABR"/>
    <property type="match status" value="1"/>
</dbReference>
<comment type="similarity">
    <text evidence="1">In the C-terminal section; belongs to the class-I pyridoxal-phosphate-dependent aminotransferase family.</text>
</comment>
<dbReference type="Gene3D" id="3.40.640.10">
    <property type="entry name" value="Type I PLP-dependent aspartate aminotransferase-like (Major domain)"/>
    <property type="match status" value="1"/>
</dbReference>
<dbReference type="Pfam" id="PF00155">
    <property type="entry name" value="Aminotran_1_2"/>
    <property type="match status" value="1"/>
</dbReference>
<dbReference type="InterPro" id="IPR036390">
    <property type="entry name" value="WH_DNA-bd_sf"/>
</dbReference>
<dbReference type="PANTHER" id="PTHR46577:SF2">
    <property type="entry name" value="TRANSCRIPTIONAL REGULATORY PROTEIN"/>
    <property type="match status" value="1"/>
</dbReference>
<evidence type="ECO:0000256" key="3">
    <source>
        <dbReference type="ARBA" id="ARBA00023015"/>
    </source>
</evidence>
<dbReference type="InterPro" id="IPR015422">
    <property type="entry name" value="PyrdxlP-dep_Trfase_small"/>
</dbReference>
<keyword evidence="7" id="KW-0032">Aminotransferase</keyword>
<dbReference type="Gene3D" id="3.90.1150.10">
    <property type="entry name" value="Aspartate Aminotransferase, domain 1"/>
    <property type="match status" value="1"/>
</dbReference>
<feature type="domain" description="HTH gntR-type" evidence="6">
    <location>
        <begin position="3"/>
        <end position="71"/>
    </location>
</feature>
<accession>A0ABV5ZDP3</accession>
<protein>
    <submittedName>
        <fullName evidence="7">PLP-dependent aminotransferase family protein</fullName>
    </submittedName>
</protein>